<name>A0ABP4BC49_9PSEU</name>
<evidence type="ECO:0000313" key="2">
    <source>
        <dbReference type="EMBL" id="GAA0948976.1"/>
    </source>
</evidence>
<proteinExistence type="predicted"/>
<dbReference type="EMBL" id="BAAAHP010000146">
    <property type="protein sequence ID" value="GAA0948976.1"/>
    <property type="molecule type" value="Genomic_DNA"/>
</dbReference>
<feature type="region of interest" description="Disordered" evidence="1">
    <location>
        <begin position="1"/>
        <end position="79"/>
    </location>
</feature>
<feature type="compositionally biased region" description="Basic and acidic residues" evidence="1">
    <location>
        <begin position="18"/>
        <end position="39"/>
    </location>
</feature>
<comment type="caution">
    <text evidence="2">The sequence shown here is derived from an EMBL/GenBank/DDBJ whole genome shotgun (WGS) entry which is preliminary data.</text>
</comment>
<dbReference type="Proteomes" id="UP001499967">
    <property type="component" value="Unassembled WGS sequence"/>
</dbReference>
<gene>
    <name evidence="2" type="ORF">GCM10009559_48890</name>
</gene>
<evidence type="ECO:0000256" key="1">
    <source>
        <dbReference type="SAM" id="MobiDB-lite"/>
    </source>
</evidence>
<feature type="compositionally biased region" description="Basic and acidic residues" evidence="1">
    <location>
        <begin position="603"/>
        <end position="612"/>
    </location>
</feature>
<organism evidence="2 3">
    <name type="scientific">Pseudonocardia zijingensis</name>
    <dbReference type="NCBI Taxonomy" id="153376"/>
    <lineage>
        <taxon>Bacteria</taxon>
        <taxon>Bacillati</taxon>
        <taxon>Actinomycetota</taxon>
        <taxon>Actinomycetes</taxon>
        <taxon>Pseudonocardiales</taxon>
        <taxon>Pseudonocardiaceae</taxon>
        <taxon>Pseudonocardia</taxon>
    </lineage>
</organism>
<feature type="region of interest" description="Disordered" evidence="1">
    <location>
        <begin position="656"/>
        <end position="684"/>
    </location>
</feature>
<feature type="region of interest" description="Disordered" evidence="1">
    <location>
        <begin position="834"/>
        <end position="874"/>
    </location>
</feature>
<sequence length="903" mass="96587">MAGEQQPVAVGAAQHGEAQQRRAHEVERRAPVGRHDRLGARGALLGRESRQVDLGHGGFEPPGEDGHRAVQPGVGEPEPQRRVLLQQQRARRGERVDIEPGVEVEGVLREVDVALAGDAGLEEQTLLQGRQRPDVRHRHRVRRLDRLHVVLGEVDEREVRRRVPAQLRAPGERAQRLRPERRQPAHLVGAEDAGGPGQRGPPVPHDVDLEGVHRGAGVQPRPDGGEAPVLIGAATAAAAVVDHDLRGDRGQAGLLVEEAQHAVADAGRGHPKLFLHALRRPGQLRAVGPGDIARVEAHRVDAGERPHGARQVGVPVEQVALPAVALHPQQHRRARVDPAVAPPPLQREGEPGEQEVVHTAVDRPGQGAEHRTGQLDVERGSGGVDVHRGVERAVAQERVGGAHHVAPVVELGAEAPVGGGLPQGLRPRPVRGADRLEVGLAPLGERLPGDREVGGEDAPGHPVDDEVVRHQQQPARLPEPVRPQHDPALRVELGGRVPGGPLDGLHRRDVRRLAHHPREWIRVLRHSYPLTTGDLRAQHRVPFDDGGQDALQIGAGERRGRAHQHRLEEVLERDAVGGDLRHHGRERHLPHAVVGLRHRRRFRPEAGGERLDGAQPEDVARGDPQPGAPRAPGHRDRGDAVAAEGEEVVVDADPVEPERVGEQATEPGLPLGARPAVGHEPGEVRVGQRGPVELAVRGERERVQRHDDRGHHVLGQLPRHPLPQLLRVGGAAHVGDEPAVAHHHDRAGHAACGHEGGLDLPRFDAETAHLHLVVAAAEDLQHAGGVPAGEVAAAVHPLPRDERVGDEPLGGEAGPVQVAVRQLHAREVQLARHPGRHRAQRGVEHVQPGVGHGAPDRHRPAGRPLRGVPGRDVDGGLGGAVDVVQLGAGQFGDAAEPGDDVGG</sequence>
<protein>
    <submittedName>
        <fullName evidence="2">Uncharacterized protein</fullName>
    </submittedName>
</protein>
<feature type="compositionally biased region" description="Basic and acidic residues" evidence="1">
    <location>
        <begin position="170"/>
        <end position="183"/>
    </location>
</feature>
<reference evidence="3" key="1">
    <citation type="journal article" date="2019" name="Int. J. Syst. Evol. Microbiol.">
        <title>The Global Catalogue of Microorganisms (GCM) 10K type strain sequencing project: providing services to taxonomists for standard genome sequencing and annotation.</title>
        <authorList>
            <consortium name="The Broad Institute Genomics Platform"/>
            <consortium name="The Broad Institute Genome Sequencing Center for Infectious Disease"/>
            <person name="Wu L."/>
            <person name="Ma J."/>
        </authorList>
    </citation>
    <scope>NUCLEOTIDE SEQUENCE [LARGE SCALE GENOMIC DNA]</scope>
    <source>
        <strain evidence="3">JCM 11117</strain>
    </source>
</reference>
<feature type="region of interest" description="Disordered" evidence="1">
    <location>
        <begin position="599"/>
        <end position="639"/>
    </location>
</feature>
<evidence type="ECO:0000313" key="3">
    <source>
        <dbReference type="Proteomes" id="UP001499967"/>
    </source>
</evidence>
<keyword evidence="3" id="KW-1185">Reference proteome</keyword>
<feature type="region of interest" description="Disordered" evidence="1">
    <location>
        <begin position="169"/>
        <end position="202"/>
    </location>
</feature>
<accession>A0ABP4BC49</accession>